<name>A0A1L9QMF6_9CYAN</name>
<accession>A0A1L9QMF6</accession>
<sequence>MLNNGGSGTGISPTLKDFLLPIYKGDDAGEVEYKKSHFLQTARTLCDLGFFAKHHHLSDDALILEIIGLSIDCDRSPETLFLEGNYWEMLEVDTERILCCPSLEEWKKIRRQKTGKQDTLLDKNSNKRPEHTFDTLLDSLGKLSKISRGKFVPENIVELDPNCIEFDLEGKIHNLTLNGLPYEPSSLAVQINPIISEIGYQFELLSGYDVDCKYERDERYDLYIILLSEKEKQNLANKIDDICDHFWLLPRLDIWYDMLDGEEPPDYSFEILLDTLVNLSRISRGKFIFQNIVEIEKNLIQFNLNQKTCSLAIKGPPDDPWILAGQINPMIADTGYQFESCSDGYPDEFMVFLSEDEKQKIIDKKGLTLENCWEHYQVFFNY</sequence>
<keyword evidence="2" id="KW-1185">Reference proteome</keyword>
<organism evidence="1 2">
    <name type="scientific">Roseofilum reptotaenium AO1-A</name>
    <dbReference type="NCBI Taxonomy" id="1925591"/>
    <lineage>
        <taxon>Bacteria</taxon>
        <taxon>Bacillati</taxon>
        <taxon>Cyanobacteriota</taxon>
        <taxon>Cyanophyceae</taxon>
        <taxon>Desertifilales</taxon>
        <taxon>Desertifilaceae</taxon>
        <taxon>Roseofilum</taxon>
    </lineage>
</organism>
<comment type="caution">
    <text evidence="1">The sequence shown here is derived from an EMBL/GenBank/DDBJ whole genome shotgun (WGS) entry which is preliminary data.</text>
</comment>
<evidence type="ECO:0000313" key="1">
    <source>
        <dbReference type="EMBL" id="OJJ22261.1"/>
    </source>
</evidence>
<gene>
    <name evidence="1" type="ORF">BI308_19785</name>
</gene>
<reference evidence="1" key="1">
    <citation type="submission" date="2016-10" db="EMBL/GenBank/DDBJ databases">
        <title>CRISPR-Cas defence system in Roseofilum reptotaenium: evidence of a bacteriophage-cyanobacterium arms race in the coral black band disease.</title>
        <authorList>
            <person name="Buerger P."/>
            <person name="Wood-Charlson E.M."/>
            <person name="Weynberg K.D."/>
            <person name="Willis B."/>
            <person name="Van Oppen M.J."/>
        </authorList>
    </citation>
    <scope>NUCLEOTIDE SEQUENCE [LARGE SCALE GENOMIC DNA]</scope>
    <source>
        <strain evidence="1">AO1-A</strain>
    </source>
</reference>
<dbReference type="AlphaFoldDB" id="A0A1L9QMF6"/>
<dbReference type="STRING" id="1925591.BI308_19785"/>
<evidence type="ECO:0000313" key="2">
    <source>
        <dbReference type="Proteomes" id="UP000183940"/>
    </source>
</evidence>
<proteinExistence type="predicted"/>
<protein>
    <submittedName>
        <fullName evidence="1">Uncharacterized protein</fullName>
    </submittedName>
</protein>
<dbReference type="EMBL" id="MLAW01000043">
    <property type="protein sequence ID" value="OJJ22261.1"/>
    <property type="molecule type" value="Genomic_DNA"/>
</dbReference>
<dbReference type="Proteomes" id="UP000183940">
    <property type="component" value="Unassembled WGS sequence"/>
</dbReference>